<dbReference type="PROSITE" id="PS51900">
    <property type="entry name" value="CB"/>
    <property type="match status" value="1"/>
</dbReference>
<dbReference type="GO" id="GO:0003677">
    <property type="term" value="F:DNA binding"/>
    <property type="evidence" value="ECO:0007669"/>
    <property type="project" value="UniProtKB-UniRule"/>
</dbReference>
<proteinExistence type="inferred from homology"/>
<feature type="domain" description="Core-binding (CB)" evidence="7">
    <location>
        <begin position="58"/>
        <end position="139"/>
    </location>
</feature>
<evidence type="ECO:0000256" key="5">
    <source>
        <dbReference type="PROSITE-ProRule" id="PRU01248"/>
    </source>
</evidence>
<keyword evidence="9" id="KW-1185">Reference proteome</keyword>
<dbReference type="InterPro" id="IPR044068">
    <property type="entry name" value="CB"/>
</dbReference>
<keyword evidence="2" id="KW-0229">DNA integration</keyword>
<dbReference type="InterPro" id="IPR011010">
    <property type="entry name" value="DNA_brk_join_enz"/>
</dbReference>
<feature type="domain" description="Tyr recombinase" evidence="6">
    <location>
        <begin position="160"/>
        <end position="330"/>
    </location>
</feature>
<accession>A0AAU9EQ93</accession>
<evidence type="ECO:0000256" key="3">
    <source>
        <dbReference type="ARBA" id="ARBA00023125"/>
    </source>
</evidence>
<dbReference type="InterPro" id="IPR013762">
    <property type="entry name" value="Integrase-like_cat_sf"/>
</dbReference>
<dbReference type="InterPro" id="IPR010998">
    <property type="entry name" value="Integrase_recombinase_N"/>
</dbReference>
<dbReference type="RefSeq" id="WP_338601283.1">
    <property type="nucleotide sequence ID" value="NZ_AP028679.1"/>
</dbReference>
<dbReference type="Proteomes" id="UP001366166">
    <property type="component" value="Chromosome"/>
</dbReference>
<dbReference type="KEGG" id="dmp:FAK_30970"/>
<dbReference type="Pfam" id="PF14659">
    <property type="entry name" value="Phage_int_SAM_3"/>
    <property type="match status" value="1"/>
</dbReference>
<evidence type="ECO:0000256" key="2">
    <source>
        <dbReference type="ARBA" id="ARBA00022908"/>
    </source>
</evidence>
<evidence type="ECO:0000313" key="8">
    <source>
        <dbReference type="EMBL" id="BEQ16031.1"/>
    </source>
</evidence>
<dbReference type="Pfam" id="PF00589">
    <property type="entry name" value="Phage_integrase"/>
    <property type="match status" value="1"/>
</dbReference>
<dbReference type="InterPro" id="IPR004107">
    <property type="entry name" value="Integrase_SAM-like_N"/>
</dbReference>
<dbReference type="InterPro" id="IPR002104">
    <property type="entry name" value="Integrase_catalytic"/>
</dbReference>
<gene>
    <name evidence="8" type="ORF">FAK_30970</name>
</gene>
<dbReference type="Gene3D" id="1.10.150.130">
    <property type="match status" value="1"/>
</dbReference>
<name>A0AAU9EQ93_9BACT</name>
<dbReference type="AlphaFoldDB" id="A0AAU9EQ93"/>
<reference evidence="9" key="1">
    <citation type="journal article" date="2023" name="Arch. Microbiol.">
        <title>Desulfoferula mesophilus gen. nov. sp. nov., a mesophilic sulfate-reducing bacterium isolated from a brackish lake sediment.</title>
        <authorList>
            <person name="Watanabe T."/>
            <person name="Yabe T."/>
            <person name="Tsuji J.M."/>
            <person name="Fukui M."/>
        </authorList>
    </citation>
    <scope>NUCLEOTIDE SEQUENCE [LARGE SCALE GENOMIC DNA]</scope>
    <source>
        <strain evidence="9">12FAK</strain>
    </source>
</reference>
<dbReference type="PANTHER" id="PTHR30629">
    <property type="entry name" value="PROPHAGE INTEGRASE"/>
    <property type="match status" value="1"/>
</dbReference>
<comment type="similarity">
    <text evidence="1">Belongs to the 'phage' integrase family.</text>
</comment>
<dbReference type="PROSITE" id="PS51898">
    <property type="entry name" value="TYR_RECOMBINASE"/>
    <property type="match status" value="1"/>
</dbReference>
<dbReference type="CDD" id="cd00796">
    <property type="entry name" value="INT_Rci_Hp1_C"/>
    <property type="match status" value="1"/>
</dbReference>
<organism evidence="8 9">
    <name type="scientific">Desulfoferula mesophila</name>
    <dbReference type="NCBI Taxonomy" id="3058419"/>
    <lineage>
        <taxon>Bacteria</taxon>
        <taxon>Pseudomonadati</taxon>
        <taxon>Thermodesulfobacteriota</taxon>
        <taxon>Desulfarculia</taxon>
        <taxon>Desulfarculales</taxon>
        <taxon>Desulfarculaceae</taxon>
        <taxon>Desulfoferula</taxon>
    </lineage>
</organism>
<sequence>MGMIYQRGNIYWIKYYRNGKPYRESTRSTKESDAKRLLKKREGEISEGKLPGVYYDKVRFDELATDYLNDYRINGKSTLNKAERIVKLHLEPFFGGYRVTNITTALVREYIAQRMEAGAANATINRELAALKRAFNLASQCTPPKVPQVPHIPMLKENNTRKGFLEHDQFLALRNALPEHLQGLVTFGYKTGWRLGEITGLTWDRVDMVQGIVRLEAGETKNNQARTVYLDDELKAVLRNQFVKRHLGCPYVFHREGKKVGRFDKAWNTACATATLHGAIFHDLRRTAVRNMTRAGVPERVAMMISGHKTRSVFDRYNIVSAEDLKQAAAKLQAYLPTGTVTGTTTKKEASPIRLTS</sequence>
<evidence type="ECO:0000259" key="6">
    <source>
        <dbReference type="PROSITE" id="PS51898"/>
    </source>
</evidence>
<dbReference type="GO" id="GO:0015074">
    <property type="term" value="P:DNA integration"/>
    <property type="evidence" value="ECO:0007669"/>
    <property type="project" value="UniProtKB-KW"/>
</dbReference>
<evidence type="ECO:0000313" key="9">
    <source>
        <dbReference type="Proteomes" id="UP001366166"/>
    </source>
</evidence>
<keyword evidence="4" id="KW-0233">DNA recombination</keyword>
<dbReference type="Gene3D" id="1.10.443.10">
    <property type="entry name" value="Intergrase catalytic core"/>
    <property type="match status" value="1"/>
</dbReference>
<dbReference type="PANTHER" id="PTHR30629:SF2">
    <property type="entry name" value="PROPHAGE INTEGRASE INTS-RELATED"/>
    <property type="match status" value="1"/>
</dbReference>
<evidence type="ECO:0000256" key="1">
    <source>
        <dbReference type="ARBA" id="ARBA00008857"/>
    </source>
</evidence>
<keyword evidence="3 5" id="KW-0238">DNA-binding</keyword>
<evidence type="ECO:0000256" key="4">
    <source>
        <dbReference type="ARBA" id="ARBA00023172"/>
    </source>
</evidence>
<dbReference type="InterPro" id="IPR050808">
    <property type="entry name" value="Phage_Integrase"/>
</dbReference>
<evidence type="ECO:0000259" key="7">
    <source>
        <dbReference type="PROSITE" id="PS51900"/>
    </source>
</evidence>
<dbReference type="SUPFAM" id="SSF56349">
    <property type="entry name" value="DNA breaking-rejoining enzymes"/>
    <property type="match status" value="1"/>
</dbReference>
<evidence type="ECO:0008006" key="10">
    <source>
        <dbReference type="Google" id="ProtNLM"/>
    </source>
</evidence>
<dbReference type="EMBL" id="AP028679">
    <property type="protein sequence ID" value="BEQ16031.1"/>
    <property type="molecule type" value="Genomic_DNA"/>
</dbReference>
<protein>
    <recommendedName>
        <fullName evidence="10">Site-specific integrase</fullName>
    </recommendedName>
</protein>
<dbReference type="GO" id="GO:0006310">
    <property type="term" value="P:DNA recombination"/>
    <property type="evidence" value="ECO:0007669"/>
    <property type="project" value="UniProtKB-KW"/>
</dbReference>